<proteinExistence type="predicted"/>
<protein>
    <recommendedName>
        <fullName evidence="2 5">peptidylprolyl isomerase</fullName>
        <ecNumber evidence="2 5">5.2.1.8</ecNumber>
    </recommendedName>
</protein>
<dbReference type="AlphaFoldDB" id="A0A1V9ZAU3"/>
<dbReference type="InterPro" id="IPR001179">
    <property type="entry name" value="PPIase_FKBP_dom"/>
</dbReference>
<dbReference type="Pfam" id="PF00254">
    <property type="entry name" value="FKBP_C"/>
    <property type="match status" value="1"/>
</dbReference>
<comment type="catalytic activity">
    <reaction evidence="1 5">
        <text>[protein]-peptidylproline (omega=180) = [protein]-peptidylproline (omega=0)</text>
        <dbReference type="Rhea" id="RHEA:16237"/>
        <dbReference type="Rhea" id="RHEA-COMP:10747"/>
        <dbReference type="Rhea" id="RHEA-COMP:10748"/>
        <dbReference type="ChEBI" id="CHEBI:83833"/>
        <dbReference type="ChEBI" id="CHEBI:83834"/>
        <dbReference type="EC" id="5.2.1.8"/>
    </reaction>
</comment>
<evidence type="ECO:0000313" key="7">
    <source>
        <dbReference type="EMBL" id="OQR95041.1"/>
    </source>
</evidence>
<evidence type="ECO:0000256" key="2">
    <source>
        <dbReference type="ARBA" id="ARBA00013194"/>
    </source>
</evidence>
<comment type="caution">
    <text evidence="7">The sequence shown here is derived from an EMBL/GenBank/DDBJ whole genome shotgun (WGS) entry which is preliminary data.</text>
</comment>
<dbReference type="EMBL" id="JNBS01002148">
    <property type="protein sequence ID" value="OQR95041.1"/>
    <property type="molecule type" value="Genomic_DNA"/>
</dbReference>
<keyword evidence="8" id="KW-1185">Reference proteome</keyword>
<dbReference type="STRING" id="74557.A0A1V9ZAU3"/>
<dbReference type="SUPFAM" id="SSF54534">
    <property type="entry name" value="FKBP-like"/>
    <property type="match status" value="1"/>
</dbReference>
<dbReference type="PANTHER" id="PTHR43811">
    <property type="entry name" value="FKBP-TYPE PEPTIDYL-PROLYL CIS-TRANS ISOMERASE FKPA"/>
    <property type="match status" value="1"/>
</dbReference>
<evidence type="ECO:0000313" key="8">
    <source>
        <dbReference type="Proteomes" id="UP000243217"/>
    </source>
</evidence>
<dbReference type="OrthoDB" id="1902587at2759"/>
<dbReference type="FunFam" id="3.10.50.40:FF:000006">
    <property type="entry name" value="Peptidyl-prolyl cis-trans isomerase"/>
    <property type="match status" value="1"/>
</dbReference>
<dbReference type="EC" id="5.2.1.8" evidence="2 5"/>
<dbReference type="Gene3D" id="3.10.50.40">
    <property type="match status" value="1"/>
</dbReference>
<reference evidence="7 8" key="1">
    <citation type="journal article" date="2014" name="Genome Biol. Evol.">
        <title>The secreted proteins of Achlya hypogyna and Thraustotheca clavata identify the ancestral oomycete secretome and reveal gene acquisitions by horizontal gene transfer.</title>
        <authorList>
            <person name="Misner I."/>
            <person name="Blouin N."/>
            <person name="Leonard G."/>
            <person name="Richards T.A."/>
            <person name="Lane C.E."/>
        </authorList>
    </citation>
    <scope>NUCLEOTIDE SEQUENCE [LARGE SCALE GENOMIC DNA]</scope>
    <source>
        <strain evidence="7 8">ATCC 34112</strain>
    </source>
</reference>
<evidence type="ECO:0000259" key="6">
    <source>
        <dbReference type="PROSITE" id="PS50059"/>
    </source>
</evidence>
<organism evidence="7 8">
    <name type="scientific">Thraustotheca clavata</name>
    <dbReference type="NCBI Taxonomy" id="74557"/>
    <lineage>
        <taxon>Eukaryota</taxon>
        <taxon>Sar</taxon>
        <taxon>Stramenopiles</taxon>
        <taxon>Oomycota</taxon>
        <taxon>Saprolegniomycetes</taxon>
        <taxon>Saprolegniales</taxon>
        <taxon>Achlyaceae</taxon>
        <taxon>Thraustotheca</taxon>
    </lineage>
</organism>
<dbReference type="InterPro" id="IPR046357">
    <property type="entry name" value="PPIase_dom_sf"/>
</dbReference>
<dbReference type="PROSITE" id="PS50059">
    <property type="entry name" value="FKBP_PPIASE"/>
    <property type="match status" value="1"/>
</dbReference>
<evidence type="ECO:0000256" key="3">
    <source>
        <dbReference type="ARBA" id="ARBA00023110"/>
    </source>
</evidence>
<keyword evidence="3 5" id="KW-0697">Rotamase</keyword>
<evidence type="ECO:0000256" key="1">
    <source>
        <dbReference type="ARBA" id="ARBA00000971"/>
    </source>
</evidence>
<sequence length="113" mass="12169">MKTLRDGVMIEDVVIGQGKVANKGLKIQILYKATLASNGKEFEAKMDRKNPFGLRLGIGNSIQGLDIGIEGMCVGGKRIISIPSKVGFGEKGNGQKVPPNADLIYEVELVKVR</sequence>
<evidence type="ECO:0000256" key="4">
    <source>
        <dbReference type="ARBA" id="ARBA00023235"/>
    </source>
</evidence>
<accession>A0A1V9ZAU3</accession>
<evidence type="ECO:0000256" key="5">
    <source>
        <dbReference type="PROSITE-ProRule" id="PRU00277"/>
    </source>
</evidence>
<dbReference type="PANTHER" id="PTHR43811:SF19">
    <property type="entry name" value="39 KDA FK506-BINDING NUCLEAR PROTEIN"/>
    <property type="match status" value="1"/>
</dbReference>
<dbReference type="Proteomes" id="UP000243217">
    <property type="component" value="Unassembled WGS sequence"/>
</dbReference>
<name>A0A1V9ZAU3_9STRA</name>
<keyword evidence="4 5" id="KW-0413">Isomerase</keyword>
<dbReference type="GO" id="GO:0003755">
    <property type="term" value="F:peptidyl-prolyl cis-trans isomerase activity"/>
    <property type="evidence" value="ECO:0007669"/>
    <property type="project" value="UniProtKB-KW"/>
</dbReference>
<gene>
    <name evidence="7" type="ORF">THRCLA_22181</name>
</gene>
<feature type="domain" description="PPIase FKBP-type" evidence="6">
    <location>
        <begin position="24"/>
        <end position="113"/>
    </location>
</feature>